<feature type="compositionally biased region" description="Polar residues" evidence="4">
    <location>
        <begin position="209"/>
        <end position="222"/>
    </location>
</feature>
<dbReference type="InterPro" id="IPR000010">
    <property type="entry name" value="Cystatin_dom"/>
</dbReference>
<dbReference type="EMBL" id="RHFK02000020">
    <property type="protein sequence ID" value="TWW58310.1"/>
    <property type="molecule type" value="Genomic_DNA"/>
</dbReference>
<reference evidence="6 7" key="1">
    <citation type="submission" date="2019-04" db="EMBL/GenBank/DDBJ databases">
        <title>Chromosome genome assembly for Takifugu flavidus.</title>
        <authorList>
            <person name="Xiao S."/>
        </authorList>
    </citation>
    <scope>NUCLEOTIDE SEQUENCE [LARGE SCALE GENOMIC DNA]</scope>
    <source>
        <strain evidence="6">HTHZ2018</strain>
        <tissue evidence="6">Muscle</tissue>
    </source>
</reference>
<organism evidence="6 7">
    <name type="scientific">Takifugu flavidus</name>
    <name type="common">sansaifugu</name>
    <dbReference type="NCBI Taxonomy" id="433684"/>
    <lineage>
        <taxon>Eukaryota</taxon>
        <taxon>Metazoa</taxon>
        <taxon>Chordata</taxon>
        <taxon>Craniata</taxon>
        <taxon>Vertebrata</taxon>
        <taxon>Euteleostomi</taxon>
        <taxon>Actinopterygii</taxon>
        <taxon>Neopterygii</taxon>
        <taxon>Teleostei</taxon>
        <taxon>Neoteleostei</taxon>
        <taxon>Acanthomorphata</taxon>
        <taxon>Eupercaria</taxon>
        <taxon>Tetraodontiformes</taxon>
        <taxon>Tetradontoidea</taxon>
        <taxon>Tetraodontidae</taxon>
        <taxon>Takifugu</taxon>
    </lineage>
</organism>
<dbReference type="InterPro" id="IPR046350">
    <property type="entry name" value="Cystatin_sf"/>
</dbReference>
<feature type="region of interest" description="Disordered" evidence="4">
    <location>
        <begin position="1"/>
        <end position="30"/>
    </location>
</feature>
<keyword evidence="1" id="KW-0732">Signal</keyword>
<keyword evidence="7" id="KW-1185">Reference proteome</keyword>
<protein>
    <recommendedName>
        <fullName evidence="5">Cystatin domain-containing protein</fullName>
    </recommendedName>
</protein>
<dbReference type="InterPro" id="IPR050735">
    <property type="entry name" value="Kininogen_Fetuin_HRG"/>
</dbReference>
<keyword evidence="2" id="KW-1015">Disulfide bond</keyword>
<dbReference type="GO" id="GO:0005576">
    <property type="term" value="C:extracellular region"/>
    <property type="evidence" value="ECO:0007669"/>
    <property type="project" value="TreeGrafter"/>
</dbReference>
<dbReference type="PANTHER" id="PTHR13814">
    <property type="entry name" value="FETUIN"/>
    <property type="match status" value="1"/>
</dbReference>
<evidence type="ECO:0000256" key="4">
    <source>
        <dbReference type="SAM" id="MobiDB-lite"/>
    </source>
</evidence>
<feature type="region of interest" description="Disordered" evidence="4">
    <location>
        <begin position="208"/>
        <end position="239"/>
    </location>
</feature>
<dbReference type="GO" id="GO:0004869">
    <property type="term" value="F:cysteine-type endopeptidase inhibitor activity"/>
    <property type="evidence" value="ECO:0007669"/>
    <property type="project" value="InterPro"/>
</dbReference>
<name>A0A5C6MY19_9TELE</name>
<dbReference type="Proteomes" id="UP000324091">
    <property type="component" value="Chromosome 7"/>
</dbReference>
<dbReference type="Pfam" id="PF00031">
    <property type="entry name" value="Cystatin"/>
    <property type="match status" value="1"/>
</dbReference>
<dbReference type="CDD" id="cd00042">
    <property type="entry name" value="CY"/>
    <property type="match status" value="1"/>
</dbReference>
<evidence type="ECO:0000256" key="1">
    <source>
        <dbReference type="ARBA" id="ARBA00022729"/>
    </source>
</evidence>
<evidence type="ECO:0000313" key="6">
    <source>
        <dbReference type="EMBL" id="TWW58310.1"/>
    </source>
</evidence>
<proteinExistence type="predicted"/>
<sequence>MTGGRGQEDRGQQDRGQTTGGQKTENRRIADRRTVQIAKMVYGKCHVSVHVDSEVKLQSYTCALRKVSDRDILRECSHCPKPVDVNDPHVREAANLSLEKFNKESRLGNHFRLEKITKARGERFYGPIYIVDFIIVETVCSNNTQPDAVKDCPPMDCQFAHRGFCVGSHRKIRFPVGQKGNSSVEVKCEIFEPQVSASTTVMLLLQRSRPMQRQDTSTSGISTYIRPRPRPPPPASPVP</sequence>
<feature type="compositionally biased region" description="Pro residues" evidence="4">
    <location>
        <begin position="230"/>
        <end position="239"/>
    </location>
</feature>
<keyword evidence="3" id="KW-0325">Glycoprotein</keyword>
<comment type="caution">
    <text evidence="6">The sequence shown here is derived from an EMBL/GenBank/DDBJ whole genome shotgun (WGS) entry which is preliminary data.</text>
</comment>
<accession>A0A5C6MY19</accession>
<dbReference type="AlphaFoldDB" id="A0A5C6MY19"/>
<evidence type="ECO:0000256" key="2">
    <source>
        <dbReference type="ARBA" id="ARBA00023157"/>
    </source>
</evidence>
<evidence type="ECO:0000313" key="7">
    <source>
        <dbReference type="Proteomes" id="UP000324091"/>
    </source>
</evidence>
<feature type="domain" description="Cystatin" evidence="5">
    <location>
        <begin position="75"/>
        <end position="187"/>
    </location>
</feature>
<dbReference type="Gene3D" id="3.10.450.10">
    <property type="match status" value="1"/>
</dbReference>
<dbReference type="PANTHER" id="PTHR13814:SF17">
    <property type="entry name" value="FETUIN-B PRECURSOR"/>
    <property type="match status" value="1"/>
</dbReference>
<evidence type="ECO:0000256" key="3">
    <source>
        <dbReference type="ARBA" id="ARBA00023180"/>
    </source>
</evidence>
<gene>
    <name evidence="6" type="ORF">D4764_07G0010290</name>
</gene>
<evidence type="ECO:0000259" key="5">
    <source>
        <dbReference type="SMART" id="SM00043"/>
    </source>
</evidence>
<dbReference type="SMART" id="SM00043">
    <property type="entry name" value="CY"/>
    <property type="match status" value="1"/>
</dbReference>
<dbReference type="SUPFAM" id="SSF54403">
    <property type="entry name" value="Cystatin/monellin"/>
    <property type="match status" value="1"/>
</dbReference>
<feature type="compositionally biased region" description="Basic and acidic residues" evidence="4">
    <location>
        <begin position="1"/>
        <end position="13"/>
    </location>
</feature>